<keyword evidence="2" id="KW-0547">Nucleotide-binding</keyword>
<dbReference type="SUPFAM" id="SSF52540">
    <property type="entry name" value="P-loop containing nucleoside triphosphate hydrolases"/>
    <property type="match status" value="1"/>
</dbReference>
<dbReference type="Proteomes" id="UP000663862">
    <property type="component" value="Unassembled WGS sequence"/>
</dbReference>
<feature type="compositionally biased region" description="Polar residues" evidence="3">
    <location>
        <begin position="422"/>
        <end position="436"/>
    </location>
</feature>
<dbReference type="CDD" id="cd01860">
    <property type="entry name" value="Rab5_related"/>
    <property type="match status" value="1"/>
</dbReference>
<gene>
    <name evidence="5" type="ORF">TSG867_LOCUS13261</name>
</gene>
<keyword evidence="4" id="KW-1133">Transmembrane helix</keyword>
<dbReference type="Pfam" id="PF00071">
    <property type="entry name" value="Ras"/>
    <property type="match status" value="1"/>
</dbReference>
<name>A0A820P9B7_9BILA</name>
<dbReference type="SMART" id="SM00175">
    <property type="entry name" value="RAB"/>
    <property type="match status" value="1"/>
</dbReference>
<dbReference type="EMBL" id="CAJOBQ010000700">
    <property type="protein sequence ID" value="CAF4404810.1"/>
    <property type="molecule type" value="Genomic_DNA"/>
</dbReference>
<feature type="compositionally biased region" description="Low complexity" evidence="3">
    <location>
        <begin position="204"/>
        <end position="225"/>
    </location>
</feature>
<dbReference type="PROSITE" id="PS51420">
    <property type="entry name" value="RHO"/>
    <property type="match status" value="1"/>
</dbReference>
<sequence>MVILGHTGVGKSCLAARFAKGHYQEHGETTIGAAFLTHTLHINADTILKIELWDTAGQERYHSLAPMYYRGAQAALVVYDISNSDSLRRAKLWVKELRQANGDDVVIGLAGNKVDLATGNQRQVAKREVAEYAEENGLTFMETSARLGDNVMEIFMDVARQVVAKQPASALQKPSGSFPAPKLKPEESGPCCGGVITESMAARSALSSAKPKATAKTKPTNSTTKQITTKVQNTTVVSATTATSTTTKKSTATKKSTTTTISTTTTTISTTTPKPTTTTTITTTELPIISITTEMTETVTEDADGSQSEILDNSDAIADYEEEASLPNATASSSIDHTTTITANKKGLIIITTTSNDKKNSRKTSQKSKSKLPLVLGLISGGLTIIGLLGCLIIYALIDRRKIKIFNRSEGRKKNNRLKGLTDSTSTIPDGSSSQR</sequence>
<evidence type="ECO:0000256" key="4">
    <source>
        <dbReference type="SAM" id="Phobius"/>
    </source>
</evidence>
<accession>A0A820P9B7</accession>
<dbReference type="PROSITE" id="PS51421">
    <property type="entry name" value="RAS"/>
    <property type="match status" value="1"/>
</dbReference>
<dbReference type="FunFam" id="3.40.50.300:FF:000808">
    <property type="entry name" value="Small GTP-binding protein, putative"/>
    <property type="match status" value="1"/>
</dbReference>
<evidence type="ECO:0000256" key="3">
    <source>
        <dbReference type="SAM" id="MobiDB-lite"/>
    </source>
</evidence>
<protein>
    <submittedName>
        <fullName evidence="5">Uncharacterized protein</fullName>
    </submittedName>
</protein>
<feature type="transmembrane region" description="Helical" evidence="4">
    <location>
        <begin position="372"/>
        <end position="398"/>
    </location>
</feature>
<evidence type="ECO:0000313" key="6">
    <source>
        <dbReference type="Proteomes" id="UP000663862"/>
    </source>
</evidence>
<dbReference type="SMART" id="SM00174">
    <property type="entry name" value="RHO"/>
    <property type="match status" value="1"/>
</dbReference>
<feature type="region of interest" description="Disordered" evidence="3">
    <location>
        <begin position="415"/>
        <end position="436"/>
    </location>
</feature>
<evidence type="ECO:0000313" key="5">
    <source>
        <dbReference type="EMBL" id="CAF4404810.1"/>
    </source>
</evidence>
<feature type="region of interest" description="Disordered" evidence="3">
    <location>
        <begin position="203"/>
        <end position="225"/>
    </location>
</feature>
<dbReference type="SMART" id="SM00176">
    <property type="entry name" value="RAN"/>
    <property type="match status" value="1"/>
</dbReference>
<dbReference type="GO" id="GO:0005525">
    <property type="term" value="F:GTP binding"/>
    <property type="evidence" value="ECO:0007669"/>
    <property type="project" value="InterPro"/>
</dbReference>
<keyword evidence="4" id="KW-0472">Membrane</keyword>
<dbReference type="NCBIfam" id="TIGR00231">
    <property type="entry name" value="small_GTP"/>
    <property type="match status" value="1"/>
</dbReference>
<dbReference type="InterPro" id="IPR005225">
    <property type="entry name" value="Small_GTP-bd"/>
</dbReference>
<dbReference type="AlphaFoldDB" id="A0A820P9B7"/>
<dbReference type="SMART" id="SM00173">
    <property type="entry name" value="RAS"/>
    <property type="match status" value="1"/>
</dbReference>
<dbReference type="GO" id="GO:0003924">
    <property type="term" value="F:GTPase activity"/>
    <property type="evidence" value="ECO:0007669"/>
    <property type="project" value="InterPro"/>
</dbReference>
<dbReference type="InterPro" id="IPR027417">
    <property type="entry name" value="P-loop_NTPase"/>
</dbReference>
<evidence type="ECO:0000256" key="1">
    <source>
        <dbReference type="ARBA" id="ARBA00006270"/>
    </source>
</evidence>
<evidence type="ECO:0000256" key="2">
    <source>
        <dbReference type="ARBA" id="ARBA00022741"/>
    </source>
</evidence>
<keyword evidence="4" id="KW-0812">Transmembrane</keyword>
<comment type="similarity">
    <text evidence="1">Belongs to the small GTPase superfamily. Rab family.</text>
</comment>
<organism evidence="5 6">
    <name type="scientific">Rotaria socialis</name>
    <dbReference type="NCBI Taxonomy" id="392032"/>
    <lineage>
        <taxon>Eukaryota</taxon>
        <taxon>Metazoa</taxon>
        <taxon>Spiralia</taxon>
        <taxon>Gnathifera</taxon>
        <taxon>Rotifera</taxon>
        <taxon>Eurotatoria</taxon>
        <taxon>Bdelloidea</taxon>
        <taxon>Philodinida</taxon>
        <taxon>Philodinidae</taxon>
        <taxon>Rotaria</taxon>
    </lineage>
</organism>
<reference evidence="5" key="1">
    <citation type="submission" date="2021-02" db="EMBL/GenBank/DDBJ databases">
        <authorList>
            <person name="Nowell W R."/>
        </authorList>
    </citation>
    <scope>NUCLEOTIDE SEQUENCE</scope>
</reference>
<dbReference type="Gene3D" id="3.40.50.300">
    <property type="entry name" value="P-loop containing nucleotide triphosphate hydrolases"/>
    <property type="match status" value="1"/>
</dbReference>
<dbReference type="InterPro" id="IPR001806">
    <property type="entry name" value="Small_GTPase"/>
</dbReference>
<dbReference type="PANTHER" id="PTHR47978">
    <property type="match status" value="1"/>
</dbReference>
<comment type="caution">
    <text evidence="5">The sequence shown here is derived from an EMBL/GenBank/DDBJ whole genome shotgun (WGS) entry which is preliminary data.</text>
</comment>
<proteinExistence type="inferred from homology"/>
<dbReference type="PROSITE" id="PS51419">
    <property type="entry name" value="RAB"/>
    <property type="match status" value="1"/>
</dbReference>
<dbReference type="PRINTS" id="PR00449">
    <property type="entry name" value="RASTRNSFRMNG"/>
</dbReference>